<reference evidence="4 5" key="1">
    <citation type="submission" date="2019-09" db="EMBL/GenBank/DDBJ databases">
        <title>Actinomadura physcomitrii sp. nov., a novel actinomycete isolated from moss [Physcomitrium sphaericum (Ludw) Fuernr].</title>
        <authorList>
            <person name="Liu C."/>
            <person name="Zhuang X."/>
        </authorList>
    </citation>
    <scope>NUCLEOTIDE SEQUENCE [LARGE SCALE GENOMIC DNA]</scope>
    <source>
        <strain evidence="4 5">CYP1-1B</strain>
    </source>
</reference>
<accession>A0A6L3VK78</accession>
<evidence type="ECO:0000259" key="3">
    <source>
        <dbReference type="Pfam" id="PF07859"/>
    </source>
</evidence>
<protein>
    <submittedName>
        <fullName evidence="4">Alpha/beta hydrolase</fullName>
    </submittedName>
</protein>
<dbReference type="RefSeq" id="WP_151543892.1">
    <property type="nucleotide sequence ID" value="NZ_WBMR01000121.1"/>
</dbReference>
<evidence type="ECO:0000313" key="5">
    <source>
        <dbReference type="Proteomes" id="UP000483004"/>
    </source>
</evidence>
<sequence length="319" mass="33659">MTYAFDPELAPWISMIPEITLTDPAAMREADDRLLAARPRYEPPVPVDIRDVAVPGPAGAPDVPVRIFTPSAADGPLPGLLYIHGGGFVLGNVDAFHDDALCIAAEVGAVVLSVEYRLAPEHPFPAGLEDCYAALTWTAGNAGDLGIDPGRLAVGGESAGGGLSAATALLARDRGGPALCFQLLGIPELDDRLDTPSMRAFTDTPIWNRPNAELSWDYYLGKGVRGTAGVSPYAAPARAEDLTGLPPAYVTTCEFDPLRDEGLAYALRLVQAGVGTEVHHYPGTFHGSALIQDAAVSRRMAADRLGVLRRALQTVEQPA</sequence>
<dbReference type="Proteomes" id="UP000483004">
    <property type="component" value="Unassembled WGS sequence"/>
</dbReference>
<dbReference type="PROSITE" id="PS01173">
    <property type="entry name" value="LIPASE_GDXG_HIS"/>
    <property type="match status" value="1"/>
</dbReference>
<dbReference type="InterPro" id="IPR013094">
    <property type="entry name" value="AB_hydrolase_3"/>
</dbReference>
<dbReference type="EMBL" id="WBMR01000121">
    <property type="protein sequence ID" value="KAB2371596.1"/>
    <property type="molecule type" value="Genomic_DNA"/>
</dbReference>
<feature type="domain" description="Alpha/beta hydrolase fold-3" evidence="3">
    <location>
        <begin position="80"/>
        <end position="288"/>
    </location>
</feature>
<evidence type="ECO:0000256" key="2">
    <source>
        <dbReference type="ARBA" id="ARBA00022801"/>
    </source>
</evidence>
<proteinExistence type="inferred from homology"/>
<comment type="similarity">
    <text evidence="1">Belongs to the 'GDXG' lipolytic enzyme family.</text>
</comment>
<organism evidence="4 5">
    <name type="scientific">Actinomadura montaniterrae</name>
    <dbReference type="NCBI Taxonomy" id="1803903"/>
    <lineage>
        <taxon>Bacteria</taxon>
        <taxon>Bacillati</taxon>
        <taxon>Actinomycetota</taxon>
        <taxon>Actinomycetes</taxon>
        <taxon>Streptosporangiales</taxon>
        <taxon>Thermomonosporaceae</taxon>
        <taxon>Actinomadura</taxon>
    </lineage>
</organism>
<dbReference type="PANTHER" id="PTHR48081:SF8">
    <property type="entry name" value="ALPHA_BETA HYDROLASE FOLD-3 DOMAIN-CONTAINING PROTEIN-RELATED"/>
    <property type="match status" value="1"/>
</dbReference>
<dbReference type="PANTHER" id="PTHR48081">
    <property type="entry name" value="AB HYDROLASE SUPERFAMILY PROTEIN C4A8.06C"/>
    <property type="match status" value="1"/>
</dbReference>
<dbReference type="SUPFAM" id="SSF53474">
    <property type="entry name" value="alpha/beta-Hydrolases"/>
    <property type="match status" value="1"/>
</dbReference>
<dbReference type="InterPro" id="IPR050300">
    <property type="entry name" value="GDXG_lipolytic_enzyme"/>
</dbReference>
<comment type="caution">
    <text evidence="4">The sequence shown here is derived from an EMBL/GenBank/DDBJ whole genome shotgun (WGS) entry which is preliminary data.</text>
</comment>
<evidence type="ECO:0000313" key="4">
    <source>
        <dbReference type="EMBL" id="KAB2371596.1"/>
    </source>
</evidence>
<name>A0A6L3VK78_9ACTN</name>
<evidence type="ECO:0000256" key="1">
    <source>
        <dbReference type="ARBA" id="ARBA00010515"/>
    </source>
</evidence>
<dbReference type="Gene3D" id="3.40.50.1820">
    <property type="entry name" value="alpha/beta hydrolase"/>
    <property type="match status" value="1"/>
</dbReference>
<dbReference type="OrthoDB" id="3209779at2"/>
<gene>
    <name evidence="4" type="ORF">F9B16_31670</name>
</gene>
<dbReference type="GO" id="GO:0016787">
    <property type="term" value="F:hydrolase activity"/>
    <property type="evidence" value="ECO:0007669"/>
    <property type="project" value="UniProtKB-KW"/>
</dbReference>
<keyword evidence="5" id="KW-1185">Reference proteome</keyword>
<dbReference type="InterPro" id="IPR029058">
    <property type="entry name" value="AB_hydrolase_fold"/>
</dbReference>
<dbReference type="InterPro" id="IPR002168">
    <property type="entry name" value="Lipase_GDXG_HIS_AS"/>
</dbReference>
<keyword evidence="2 4" id="KW-0378">Hydrolase</keyword>
<dbReference type="AlphaFoldDB" id="A0A6L3VK78"/>
<dbReference type="Pfam" id="PF07859">
    <property type="entry name" value="Abhydrolase_3"/>
    <property type="match status" value="1"/>
</dbReference>